<dbReference type="STRING" id="1605367.AFM12_18970"/>
<dbReference type="InterPro" id="IPR005878">
    <property type="entry name" value="Ribosom_uL1_bac-type"/>
</dbReference>
<evidence type="ECO:0000256" key="6">
    <source>
        <dbReference type="ARBA" id="ARBA00022884"/>
    </source>
</evidence>
<comment type="subunit">
    <text evidence="10">Part of the 50S ribosomal subunit.</text>
</comment>
<gene>
    <name evidence="10" type="primary">rplA</name>
    <name evidence="12" type="ORF">AFM12_18970</name>
</gene>
<comment type="similarity">
    <text evidence="1 10 11">Belongs to the universal ribosomal protein uL1 family.</text>
</comment>
<evidence type="ECO:0000256" key="5">
    <source>
        <dbReference type="ARBA" id="ARBA00022845"/>
    </source>
</evidence>
<dbReference type="Proteomes" id="UP000050454">
    <property type="component" value="Unassembled WGS sequence"/>
</dbReference>
<dbReference type="Pfam" id="PF00687">
    <property type="entry name" value="Ribosomal_L1"/>
    <property type="match status" value="1"/>
</dbReference>
<keyword evidence="5 10" id="KW-0810">Translation regulation</keyword>
<dbReference type="GO" id="GO:0006417">
    <property type="term" value="P:regulation of translation"/>
    <property type="evidence" value="ECO:0007669"/>
    <property type="project" value="UniProtKB-KW"/>
</dbReference>
<dbReference type="OrthoDB" id="9803740at2"/>
<dbReference type="AlphaFoldDB" id="A0A0N8H979"/>
<dbReference type="PROSITE" id="PS01199">
    <property type="entry name" value="RIBOSOMAL_L1"/>
    <property type="match status" value="1"/>
</dbReference>
<proteinExistence type="inferred from homology"/>
<evidence type="ECO:0000256" key="7">
    <source>
        <dbReference type="ARBA" id="ARBA00022980"/>
    </source>
</evidence>
<evidence type="ECO:0000256" key="8">
    <source>
        <dbReference type="ARBA" id="ARBA00023274"/>
    </source>
</evidence>
<dbReference type="RefSeq" id="WP_055151901.1">
    <property type="nucleotide sequence ID" value="NZ_JXSZ01000016.1"/>
</dbReference>
<comment type="function">
    <text evidence="10">Protein L1 is also a translational repressor protein, it controls the translation of the L11 operon by binding to its mRNA.</text>
</comment>
<keyword evidence="6 10" id="KW-0694">RNA-binding</keyword>
<dbReference type="InterPro" id="IPR016095">
    <property type="entry name" value="Ribosomal_uL1_3-a/b-sand"/>
</dbReference>
<dbReference type="CDD" id="cd00403">
    <property type="entry name" value="Ribosomal_L1"/>
    <property type="match status" value="1"/>
</dbReference>
<dbReference type="GO" id="GO:0019843">
    <property type="term" value="F:rRNA binding"/>
    <property type="evidence" value="ECO:0007669"/>
    <property type="project" value="UniProtKB-UniRule"/>
</dbReference>
<evidence type="ECO:0000313" key="13">
    <source>
        <dbReference type="Proteomes" id="UP000050454"/>
    </source>
</evidence>
<dbReference type="InterPro" id="IPR002143">
    <property type="entry name" value="Ribosomal_uL1"/>
</dbReference>
<dbReference type="GO" id="GO:0003735">
    <property type="term" value="F:structural constituent of ribosome"/>
    <property type="evidence" value="ECO:0007669"/>
    <property type="project" value="InterPro"/>
</dbReference>
<dbReference type="PANTHER" id="PTHR36427:SF3">
    <property type="entry name" value="LARGE RIBOSOMAL SUBUNIT PROTEIN UL1M"/>
    <property type="match status" value="1"/>
</dbReference>
<name>A0A0N8H979_9BACT</name>
<sequence>MARISKKRKEALEKYDPSKEYSLSEAAEILKEISYTKFDASVDLDIRLGVDPRKADQMVRGVVALPHGTGKDVKVLVLCTPDKEQEAKDAGADHVGLDDYISKIEKGWTDIDVIITMPAVMAKLGRLGRVLGPRGLMPNPKAGTVTPNVGEAVKDVKAGKIDFKVDKTGIVHAGVGKVSFSAEQILGNANELIQTIIKLKPSSAKGTYMKGITLSSTMSPGIKIDRTSIKGLQS</sequence>
<evidence type="ECO:0000256" key="10">
    <source>
        <dbReference type="HAMAP-Rule" id="MF_01318"/>
    </source>
</evidence>
<dbReference type="SUPFAM" id="SSF56808">
    <property type="entry name" value="Ribosomal protein L1"/>
    <property type="match status" value="1"/>
</dbReference>
<evidence type="ECO:0000256" key="2">
    <source>
        <dbReference type="ARBA" id="ARBA00022491"/>
    </source>
</evidence>
<dbReference type="PIRSF" id="PIRSF002155">
    <property type="entry name" value="Ribosomal_L1"/>
    <property type="match status" value="1"/>
</dbReference>
<dbReference type="GO" id="GO:0015934">
    <property type="term" value="C:large ribosomal subunit"/>
    <property type="evidence" value="ECO:0007669"/>
    <property type="project" value="InterPro"/>
</dbReference>
<keyword evidence="7 10" id="KW-0689">Ribosomal protein</keyword>
<evidence type="ECO:0000256" key="9">
    <source>
        <dbReference type="ARBA" id="ARBA00035241"/>
    </source>
</evidence>
<evidence type="ECO:0000256" key="4">
    <source>
        <dbReference type="ARBA" id="ARBA00022730"/>
    </source>
</evidence>
<dbReference type="InterPro" id="IPR028364">
    <property type="entry name" value="Ribosomal_uL1/biogenesis"/>
</dbReference>
<dbReference type="GO" id="GO:0006412">
    <property type="term" value="P:translation"/>
    <property type="evidence" value="ECO:0007669"/>
    <property type="project" value="UniProtKB-UniRule"/>
</dbReference>
<dbReference type="Gene3D" id="3.30.190.20">
    <property type="match status" value="1"/>
</dbReference>
<accession>A0A0N8H979</accession>
<dbReference type="EMBL" id="LGTQ01000016">
    <property type="protein sequence ID" value="KPM46620.1"/>
    <property type="molecule type" value="Genomic_DNA"/>
</dbReference>
<evidence type="ECO:0000256" key="1">
    <source>
        <dbReference type="ARBA" id="ARBA00010531"/>
    </source>
</evidence>
<evidence type="ECO:0000313" key="12">
    <source>
        <dbReference type="EMBL" id="KPM46620.1"/>
    </source>
</evidence>
<keyword evidence="4 10" id="KW-0699">rRNA-binding</keyword>
<keyword evidence="2 10" id="KW-0678">Repressor</keyword>
<reference evidence="12 13" key="1">
    <citation type="submission" date="2015-07" db="EMBL/GenBank/DDBJ databases">
        <title>The draft genome sequence of Leadbetterella sp. JN14-9.</title>
        <authorList>
            <person name="Liu Y."/>
            <person name="Du J."/>
            <person name="Shao Z."/>
        </authorList>
    </citation>
    <scope>NUCLEOTIDE SEQUENCE [LARGE SCALE GENOMIC DNA]</scope>
    <source>
        <strain evidence="12 13">JN14-9</strain>
    </source>
</reference>
<comment type="function">
    <text evidence="10">Binds directly to 23S rRNA. The L1 stalk is quite mobile in the ribosome, and is involved in E site tRNA release.</text>
</comment>
<protein>
    <recommendedName>
        <fullName evidence="9 10">Large ribosomal subunit protein uL1</fullName>
    </recommendedName>
</protein>
<keyword evidence="3 10" id="KW-0820">tRNA-binding</keyword>
<dbReference type="PATRIC" id="fig|1605367.3.peg.1236"/>
<dbReference type="HAMAP" id="MF_01318_B">
    <property type="entry name" value="Ribosomal_uL1_B"/>
    <property type="match status" value="1"/>
</dbReference>
<dbReference type="FunFam" id="3.40.50.790:FF:000001">
    <property type="entry name" value="50S ribosomal protein L1"/>
    <property type="match status" value="1"/>
</dbReference>
<comment type="caution">
    <text evidence="12">The sequence shown here is derived from an EMBL/GenBank/DDBJ whole genome shotgun (WGS) entry which is preliminary data.</text>
</comment>
<organism evidence="12 13">
    <name type="scientific">Jiulongibacter sediminis</name>
    <dbReference type="NCBI Taxonomy" id="1605367"/>
    <lineage>
        <taxon>Bacteria</taxon>
        <taxon>Pseudomonadati</taxon>
        <taxon>Bacteroidota</taxon>
        <taxon>Cytophagia</taxon>
        <taxon>Cytophagales</taxon>
        <taxon>Leadbetterellaceae</taxon>
        <taxon>Jiulongibacter</taxon>
    </lineage>
</organism>
<dbReference type="InterPro" id="IPR023673">
    <property type="entry name" value="Ribosomal_uL1_CS"/>
</dbReference>
<keyword evidence="8 10" id="KW-0687">Ribonucleoprotein</keyword>
<dbReference type="InterPro" id="IPR023674">
    <property type="entry name" value="Ribosomal_uL1-like"/>
</dbReference>
<evidence type="ECO:0000256" key="11">
    <source>
        <dbReference type="RuleBase" id="RU000659"/>
    </source>
</evidence>
<dbReference type="PANTHER" id="PTHR36427">
    <property type="entry name" value="54S RIBOSOMAL PROTEIN L1, MITOCHONDRIAL"/>
    <property type="match status" value="1"/>
</dbReference>
<evidence type="ECO:0000256" key="3">
    <source>
        <dbReference type="ARBA" id="ARBA00022555"/>
    </source>
</evidence>
<dbReference type="GO" id="GO:0000049">
    <property type="term" value="F:tRNA binding"/>
    <property type="evidence" value="ECO:0007669"/>
    <property type="project" value="UniProtKB-KW"/>
</dbReference>
<dbReference type="Gene3D" id="3.40.50.790">
    <property type="match status" value="1"/>
</dbReference>
<dbReference type="NCBIfam" id="TIGR01169">
    <property type="entry name" value="rplA_bact"/>
    <property type="match status" value="1"/>
</dbReference>
<keyword evidence="13" id="KW-1185">Reference proteome</keyword>